<evidence type="ECO:0000313" key="1">
    <source>
        <dbReference type="EMBL" id="CAA6806672.1"/>
    </source>
</evidence>
<sequence length="199" mass="23080">MIKISSVILSCRTKLGDTDIKKQRYSDMEIIDAINDTVSVMSEDLLCFSKTWVIDCKECVARYELPHDFLKPIHLHLNNKLITNIKSIESEKKGSGASFDLQTVHFFGTNIKDNDRIEIYYNYIETISNKEESIHLPLNAKEIIVSYALHLLYQNPIRKDGTGRSTHYYNLYEKKIIALRNRVKMNSQSVNITTKFKKV</sequence>
<name>A0A6S6SPP8_9BACT</name>
<dbReference type="Pfam" id="PF24175">
    <property type="entry name" value="SU10_adaptor"/>
    <property type="match status" value="1"/>
</dbReference>
<reference evidence="1" key="1">
    <citation type="submission" date="2020-01" db="EMBL/GenBank/DDBJ databases">
        <authorList>
            <person name="Meier V. D."/>
            <person name="Meier V D."/>
        </authorList>
    </citation>
    <scope>NUCLEOTIDE SEQUENCE</scope>
    <source>
        <strain evidence="1">HLG_WM_MAG_02</strain>
    </source>
</reference>
<proteinExistence type="predicted"/>
<dbReference type="InterPro" id="IPR056209">
    <property type="entry name" value="SU10_adaptor"/>
</dbReference>
<gene>
    <name evidence="1" type="ORF">HELGO_WM12448</name>
</gene>
<organism evidence="1">
    <name type="scientific">uncultured Sulfurovum sp</name>
    <dbReference type="NCBI Taxonomy" id="269237"/>
    <lineage>
        <taxon>Bacteria</taxon>
        <taxon>Pseudomonadati</taxon>
        <taxon>Campylobacterota</taxon>
        <taxon>Epsilonproteobacteria</taxon>
        <taxon>Campylobacterales</taxon>
        <taxon>Sulfurovaceae</taxon>
        <taxon>Sulfurovum</taxon>
        <taxon>environmental samples</taxon>
    </lineage>
</organism>
<dbReference type="AlphaFoldDB" id="A0A6S6SPP8"/>
<protein>
    <submittedName>
        <fullName evidence="1">Uncharacterized protein</fullName>
    </submittedName>
</protein>
<accession>A0A6S6SPP8</accession>
<dbReference type="EMBL" id="CACVAZ010000033">
    <property type="protein sequence ID" value="CAA6806672.1"/>
    <property type="molecule type" value="Genomic_DNA"/>
</dbReference>